<keyword evidence="5 7" id="KW-1133">Transmembrane helix</keyword>
<evidence type="ECO:0000313" key="9">
    <source>
        <dbReference type="EMBL" id="NQX44396.1"/>
    </source>
</evidence>
<evidence type="ECO:0000256" key="1">
    <source>
        <dbReference type="ARBA" id="ARBA00004651"/>
    </source>
</evidence>
<organism evidence="9 10">
    <name type="scientific">Paenibacillus tritici</name>
    <dbReference type="NCBI Taxonomy" id="1873425"/>
    <lineage>
        <taxon>Bacteria</taxon>
        <taxon>Bacillati</taxon>
        <taxon>Bacillota</taxon>
        <taxon>Bacilli</taxon>
        <taxon>Bacillales</taxon>
        <taxon>Paenibacillaceae</taxon>
        <taxon>Paenibacillus</taxon>
    </lineage>
</organism>
<keyword evidence="4 9" id="KW-0067">ATP-binding</keyword>
<dbReference type="EMBL" id="JABMKX010000002">
    <property type="protein sequence ID" value="NQX44396.1"/>
    <property type="molecule type" value="Genomic_DNA"/>
</dbReference>
<feature type="transmembrane region" description="Helical" evidence="7">
    <location>
        <begin position="253"/>
        <end position="274"/>
    </location>
</feature>
<keyword evidence="3" id="KW-0547">Nucleotide-binding</keyword>
<evidence type="ECO:0000256" key="5">
    <source>
        <dbReference type="ARBA" id="ARBA00022989"/>
    </source>
</evidence>
<protein>
    <submittedName>
        <fullName evidence="9">ABC transporter ATP-binding protein</fullName>
    </submittedName>
</protein>
<dbReference type="SMART" id="SM00382">
    <property type="entry name" value="AAA"/>
    <property type="match status" value="1"/>
</dbReference>
<dbReference type="Gene3D" id="1.20.1560.10">
    <property type="entry name" value="ABC transporter type 1, transmembrane domain"/>
    <property type="match status" value="1"/>
</dbReference>
<dbReference type="InterPro" id="IPR027417">
    <property type="entry name" value="P-loop_NTPase"/>
</dbReference>
<dbReference type="GO" id="GO:0005524">
    <property type="term" value="F:ATP binding"/>
    <property type="evidence" value="ECO:0007669"/>
    <property type="project" value="UniProtKB-KW"/>
</dbReference>
<keyword evidence="2 7" id="KW-0812">Transmembrane</keyword>
<feature type="transmembrane region" description="Helical" evidence="7">
    <location>
        <begin position="150"/>
        <end position="183"/>
    </location>
</feature>
<dbReference type="Gene3D" id="3.40.50.300">
    <property type="entry name" value="P-loop containing nucleotide triphosphate hydrolases"/>
    <property type="match status" value="1"/>
</dbReference>
<accession>A0ABX2DIF1</accession>
<dbReference type="InterPro" id="IPR036640">
    <property type="entry name" value="ABC1_TM_sf"/>
</dbReference>
<feature type="transmembrane region" description="Helical" evidence="7">
    <location>
        <begin position="280"/>
        <end position="298"/>
    </location>
</feature>
<evidence type="ECO:0000256" key="3">
    <source>
        <dbReference type="ARBA" id="ARBA00022741"/>
    </source>
</evidence>
<evidence type="ECO:0000256" key="2">
    <source>
        <dbReference type="ARBA" id="ARBA00022692"/>
    </source>
</evidence>
<dbReference type="SUPFAM" id="SSF52540">
    <property type="entry name" value="P-loop containing nucleoside triphosphate hydrolases"/>
    <property type="match status" value="1"/>
</dbReference>
<evidence type="ECO:0000313" key="10">
    <source>
        <dbReference type="Proteomes" id="UP000711047"/>
    </source>
</evidence>
<keyword evidence="10" id="KW-1185">Reference proteome</keyword>
<dbReference type="InterPro" id="IPR039421">
    <property type="entry name" value="Type_1_exporter"/>
</dbReference>
<sequence length="603" mass="68472">MLNSRDYTIFDLIVTPFRIIPVQTLAAILYMLLDALMPAYQTLVIAYFINTATEIFNGRADYSLIVKPIALIMGYVIVTHLFPSLMQIVDLTGRNKLNVTLKKEIVLKRARLEYKHIENNDTWELIHRVCGDPVGYFMNGFNNILSGMNLLIGTASLLVIVMSSTFITGIVIVLVAVPLFYIAIKTGRENYAMGLDAHRIRRKYNDLADILTNRDYAEERTLFGYSSAITDKYDKLYKESYTIEKQIQIRTFVNLKSGSMIALLIGIVIVGLLLPPLNQGELSIGLFISLVTAIFSLVQRMSWQLSDTMQQHARIKEYLKDFSEFAKLSEKEDAEAVPVKVDGFIFHSLEFKNVGFQYPGTDRSILKNCSFRMVHGKTYAFVGENGAGKTTIIKLLTGMYDDYEGEIFINDKNLREYSFAELKGFIAVVFQNFSKYALTVKDNIRLGNILKHDEEDIRKSISEMNLNGMIQGLEFGLDTYVGKMKENSVDLSGGQWQRLAIARLLYSDSAIHILDEPTAALDPIEESKLYELFSRINTDRFTIFITHRLGAARISDEILVVSEGRIAEQGSHEQLMGYPSGMYQKMFASQRSWYEAESKVHYG</sequence>
<comment type="subcellular location">
    <subcellularLocation>
        <location evidence="1">Cell membrane</location>
        <topology evidence="1">Multi-pass membrane protein</topology>
    </subcellularLocation>
</comment>
<comment type="caution">
    <text evidence="9">The sequence shown here is derived from an EMBL/GenBank/DDBJ whole genome shotgun (WGS) entry which is preliminary data.</text>
</comment>
<feature type="domain" description="ABC transporter" evidence="8">
    <location>
        <begin position="349"/>
        <end position="588"/>
    </location>
</feature>
<gene>
    <name evidence="9" type="ORF">HQN87_03540</name>
</gene>
<dbReference type="Proteomes" id="UP000711047">
    <property type="component" value="Unassembled WGS sequence"/>
</dbReference>
<dbReference type="PROSITE" id="PS50893">
    <property type="entry name" value="ABC_TRANSPORTER_2"/>
    <property type="match status" value="1"/>
</dbReference>
<evidence type="ECO:0000256" key="7">
    <source>
        <dbReference type="SAM" id="Phobius"/>
    </source>
</evidence>
<dbReference type="Pfam" id="PF00005">
    <property type="entry name" value="ABC_tran"/>
    <property type="match status" value="1"/>
</dbReference>
<keyword evidence="6 7" id="KW-0472">Membrane</keyword>
<dbReference type="SUPFAM" id="SSF90123">
    <property type="entry name" value="ABC transporter transmembrane region"/>
    <property type="match status" value="1"/>
</dbReference>
<dbReference type="PANTHER" id="PTHR43394:SF1">
    <property type="entry name" value="ATP-BINDING CASSETTE SUB-FAMILY B MEMBER 10, MITOCHONDRIAL"/>
    <property type="match status" value="1"/>
</dbReference>
<dbReference type="PROSITE" id="PS00211">
    <property type="entry name" value="ABC_TRANSPORTER_1"/>
    <property type="match status" value="1"/>
</dbReference>
<evidence type="ECO:0000256" key="6">
    <source>
        <dbReference type="ARBA" id="ARBA00023136"/>
    </source>
</evidence>
<dbReference type="InterPro" id="IPR003439">
    <property type="entry name" value="ABC_transporter-like_ATP-bd"/>
</dbReference>
<evidence type="ECO:0000256" key="4">
    <source>
        <dbReference type="ARBA" id="ARBA00022840"/>
    </source>
</evidence>
<dbReference type="RefSeq" id="WP_173127916.1">
    <property type="nucleotide sequence ID" value="NZ_JABMKX010000002.1"/>
</dbReference>
<evidence type="ECO:0000259" key="8">
    <source>
        <dbReference type="PROSITE" id="PS50893"/>
    </source>
</evidence>
<name>A0ABX2DIF1_9BACL</name>
<dbReference type="InterPro" id="IPR017871">
    <property type="entry name" value="ABC_transporter-like_CS"/>
</dbReference>
<dbReference type="InterPro" id="IPR003593">
    <property type="entry name" value="AAA+_ATPase"/>
</dbReference>
<proteinExistence type="predicted"/>
<reference evidence="9 10" key="1">
    <citation type="submission" date="2020-05" db="EMBL/GenBank/DDBJ databases">
        <title>Paenibacillus glebae, sp. nov., Paenibacillus humi sp. nov., Paenibacillus pedi sp. nov., Paenibacillus terrestris sp. nov. and Paenibacillus terricola sp. nov., isolated from a forest top soil sample.</title>
        <authorList>
            <person name="Qi S."/>
            <person name="Carlier A."/>
            <person name="Cnockaert M."/>
            <person name="Vandamme P."/>
        </authorList>
    </citation>
    <scope>NUCLEOTIDE SEQUENCE [LARGE SCALE GENOMIC DNA]</scope>
    <source>
        <strain evidence="9 10">LMG 29502</strain>
    </source>
</reference>
<feature type="transmembrane region" description="Helical" evidence="7">
    <location>
        <begin position="69"/>
        <end position="89"/>
    </location>
</feature>
<dbReference type="PANTHER" id="PTHR43394">
    <property type="entry name" value="ATP-DEPENDENT PERMEASE MDL1, MITOCHONDRIAL"/>
    <property type="match status" value="1"/>
</dbReference>